<evidence type="ECO:0000259" key="2">
    <source>
        <dbReference type="Pfam" id="PF03724"/>
    </source>
</evidence>
<dbReference type="Proteomes" id="UP000469430">
    <property type="component" value="Unassembled WGS sequence"/>
</dbReference>
<name>A0A6I4TV89_9SPHN</name>
<organism evidence="3 4">
    <name type="scientific">Croceibacterium xixiisoli</name>
    <dbReference type="NCBI Taxonomy" id="1476466"/>
    <lineage>
        <taxon>Bacteria</taxon>
        <taxon>Pseudomonadati</taxon>
        <taxon>Pseudomonadota</taxon>
        <taxon>Alphaproteobacteria</taxon>
        <taxon>Sphingomonadales</taxon>
        <taxon>Erythrobacteraceae</taxon>
        <taxon>Croceibacterium</taxon>
    </lineage>
</organism>
<evidence type="ECO:0000313" key="4">
    <source>
        <dbReference type="Proteomes" id="UP000469430"/>
    </source>
</evidence>
<feature type="chain" id="PRO_5026170681" evidence="1">
    <location>
        <begin position="26"/>
        <end position="142"/>
    </location>
</feature>
<feature type="domain" description="DUF306" evidence="2">
    <location>
        <begin position="35"/>
        <end position="136"/>
    </location>
</feature>
<evidence type="ECO:0000313" key="3">
    <source>
        <dbReference type="EMBL" id="MXO99150.1"/>
    </source>
</evidence>
<dbReference type="EMBL" id="WTYJ01000002">
    <property type="protein sequence ID" value="MXO99150.1"/>
    <property type="molecule type" value="Genomic_DNA"/>
</dbReference>
<protein>
    <submittedName>
        <fullName evidence="3">META domain-containing protein</fullName>
    </submittedName>
</protein>
<dbReference type="RefSeq" id="WP_161390900.1">
    <property type="nucleotide sequence ID" value="NZ_JBHSCP010000001.1"/>
</dbReference>
<proteinExistence type="predicted"/>
<dbReference type="AlphaFoldDB" id="A0A6I4TV89"/>
<dbReference type="InterPro" id="IPR038670">
    <property type="entry name" value="HslJ-like_sf"/>
</dbReference>
<gene>
    <name evidence="3" type="ORF">GRI97_09125</name>
</gene>
<evidence type="ECO:0000256" key="1">
    <source>
        <dbReference type="SAM" id="SignalP"/>
    </source>
</evidence>
<dbReference type="OrthoDB" id="9986321at2"/>
<reference evidence="3 4" key="1">
    <citation type="submission" date="2019-12" db="EMBL/GenBank/DDBJ databases">
        <title>Genomic-based taxomic classification of the family Erythrobacteraceae.</title>
        <authorList>
            <person name="Xu L."/>
        </authorList>
    </citation>
    <scope>NUCLEOTIDE SEQUENCE [LARGE SCALE GENOMIC DNA]</scope>
    <source>
        <strain evidence="3 4">S36</strain>
    </source>
</reference>
<sequence>MIARTLKLAAILGSMAMLAPQPAAAQEEIELTPEMIQQKWWIAEFEGQTPGGSAATFELADENRMVVGTTQCDTEWYASIKLDMPAITIDAPQTTAYSCQGSDNIRVLFDLMEKVTSFRGSPDGLELIDASGKRLILMVQPG</sequence>
<keyword evidence="4" id="KW-1185">Reference proteome</keyword>
<feature type="signal peptide" evidence="1">
    <location>
        <begin position="1"/>
        <end position="25"/>
    </location>
</feature>
<accession>A0A6I4TV89</accession>
<dbReference type="Pfam" id="PF03724">
    <property type="entry name" value="META"/>
    <property type="match status" value="1"/>
</dbReference>
<keyword evidence="1" id="KW-0732">Signal</keyword>
<dbReference type="InterPro" id="IPR005184">
    <property type="entry name" value="DUF306_Meta_HslJ"/>
</dbReference>
<dbReference type="Gene3D" id="2.40.128.270">
    <property type="match status" value="1"/>
</dbReference>
<comment type="caution">
    <text evidence="3">The sequence shown here is derived from an EMBL/GenBank/DDBJ whole genome shotgun (WGS) entry which is preliminary data.</text>
</comment>